<dbReference type="Proteomes" id="UP001151760">
    <property type="component" value="Unassembled WGS sequence"/>
</dbReference>
<reference evidence="1" key="2">
    <citation type="submission" date="2022-01" db="EMBL/GenBank/DDBJ databases">
        <authorList>
            <person name="Yamashiro T."/>
            <person name="Shiraishi A."/>
            <person name="Satake H."/>
            <person name="Nakayama K."/>
        </authorList>
    </citation>
    <scope>NUCLEOTIDE SEQUENCE</scope>
</reference>
<protein>
    <submittedName>
        <fullName evidence="1">Uncharacterized protein</fullName>
    </submittedName>
</protein>
<reference evidence="1" key="1">
    <citation type="journal article" date="2022" name="Int. J. Mol. Sci.">
        <title>Draft Genome of Tanacetum Coccineum: Genomic Comparison of Closely Related Tanacetum-Family Plants.</title>
        <authorList>
            <person name="Yamashiro T."/>
            <person name="Shiraishi A."/>
            <person name="Nakayama K."/>
            <person name="Satake H."/>
        </authorList>
    </citation>
    <scope>NUCLEOTIDE SEQUENCE</scope>
</reference>
<organism evidence="1 2">
    <name type="scientific">Tanacetum coccineum</name>
    <dbReference type="NCBI Taxonomy" id="301880"/>
    <lineage>
        <taxon>Eukaryota</taxon>
        <taxon>Viridiplantae</taxon>
        <taxon>Streptophyta</taxon>
        <taxon>Embryophyta</taxon>
        <taxon>Tracheophyta</taxon>
        <taxon>Spermatophyta</taxon>
        <taxon>Magnoliopsida</taxon>
        <taxon>eudicotyledons</taxon>
        <taxon>Gunneridae</taxon>
        <taxon>Pentapetalae</taxon>
        <taxon>asterids</taxon>
        <taxon>campanulids</taxon>
        <taxon>Asterales</taxon>
        <taxon>Asteraceae</taxon>
        <taxon>Asteroideae</taxon>
        <taxon>Anthemideae</taxon>
        <taxon>Anthemidinae</taxon>
        <taxon>Tanacetum</taxon>
    </lineage>
</organism>
<keyword evidence="2" id="KW-1185">Reference proteome</keyword>
<sequence>MDDLDITMEEYIQIEAEKERRHGQEFNWETATYGKVRYFEDIDYFKDFENGFSAIVYKDALASKPEVLYEPTVSAHHVKKVDFDFVISFDESDDEDYSFTYDKNSFSF</sequence>
<accession>A0ABQ5C3L4</accession>
<evidence type="ECO:0000313" key="1">
    <source>
        <dbReference type="EMBL" id="GJT19674.1"/>
    </source>
</evidence>
<dbReference type="EMBL" id="BQNB010013736">
    <property type="protein sequence ID" value="GJT19674.1"/>
    <property type="molecule type" value="Genomic_DNA"/>
</dbReference>
<gene>
    <name evidence="1" type="ORF">Tco_0878380</name>
</gene>
<name>A0ABQ5C3L4_9ASTR</name>
<proteinExistence type="predicted"/>
<evidence type="ECO:0000313" key="2">
    <source>
        <dbReference type="Proteomes" id="UP001151760"/>
    </source>
</evidence>
<comment type="caution">
    <text evidence="1">The sequence shown here is derived from an EMBL/GenBank/DDBJ whole genome shotgun (WGS) entry which is preliminary data.</text>
</comment>